<name>A0ABP1GC43_9CHLO</name>
<feature type="region of interest" description="Disordered" evidence="2">
    <location>
        <begin position="580"/>
        <end position="683"/>
    </location>
</feature>
<feature type="region of interest" description="Disordered" evidence="2">
    <location>
        <begin position="1729"/>
        <end position="1758"/>
    </location>
</feature>
<accession>A0ABP1GC43</accession>
<feature type="compositionally biased region" description="Basic and acidic residues" evidence="2">
    <location>
        <begin position="2113"/>
        <end position="2128"/>
    </location>
</feature>
<dbReference type="InterPro" id="IPR040262">
    <property type="entry name" value="At4g38062-like"/>
</dbReference>
<feature type="compositionally biased region" description="Low complexity" evidence="2">
    <location>
        <begin position="508"/>
        <end position="521"/>
    </location>
</feature>
<protein>
    <submittedName>
        <fullName evidence="3">G13158 protein</fullName>
    </submittedName>
</protein>
<feature type="region of interest" description="Disordered" evidence="2">
    <location>
        <begin position="792"/>
        <end position="812"/>
    </location>
</feature>
<gene>
    <name evidence="3" type="primary">g13158</name>
    <name evidence="3" type="ORF">VP750_LOCUS11677</name>
</gene>
<feature type="compositionally biased region" description="Low complexity" evidence="2">
    <location>
        <begin position="792"/>
        <end position="804"/>
    </location>
</feature>
<reference evidence="3 4" key="1">
    <citation type="submission" date="2024-06" db="EMBL/GenBank/DDBJ databases">
        <authorList>
            <person name="Kraege A."/>
            <person name="Thomma B."/>
        </authorList>
    </citation>
    <scope>NUCLEOTIDE SEQUENCE [LARGE SCALE GENOMIC DNA]</scope>
</reference>
<feature type="compositionally biased region" description="Polar residues" evidence="2">
    <location>
        <begin position="938"/>
        <end position="951"/>
    </location>
</feature>
<feature type="region of interest" description="Disordered" evidence="2">
    <location>
        <begin position="501"/>
        <end position="559"/>
    </location>
</feature>
<keyword evidence="1" id="KW-0175">Coiled coil</keyword>
<feature type="region of interest" description="Disordered" evidence="2">
    <location>
        <begin position="460"/>
        <end position="479"/>
    </location>
</feature>
<feature type="compositionally biased region" description="Low complexity" evidence="2">
    <location>
        <begin position="586"/>
        <end position="606"/>
    </location>
</feature>
<feature type="region of interest" description="Disordered" evidence="2">
    <location>
        <begin position="1162"/>
        <end position="1190"/>
    </location>
</feature>
<feature type="region of interest" description="Disordered" evidence="2">
    <location>
        <begin position="21"/>
        <end position="184"/>
    </location>
</feature>
<feature type="compositionally biased region" description="Low complexity" evidence="2">
    <location>
        <begin position="154"/>
        <end position="163"/>
    </location>
</feature>
<feature type="region of interest" description="Disordered" evidence="2">
    <location>
        <begin position="349"/>
        <end position="434"/>
    </location>
</feature>
<proteinExistence type="predicted"/>
<feature type="compositionally biased region" description="Basic and acidic residues" evidence="2">
    <location>
        <begin position="609"/>
        <end position="620"/>
    </location>
</feature>
<organism evidence="3 4">
    <name type="scientific">Coccomyxa viridis</name>
    <dbReference type="NCBI Taxonomy" id="1274662"/>
    <lineage>
        <taxon>Eukaryota</taxon>
        <taxon>Viridiplantae</taxon>
        <taxon>Chlorophyta</taxon>
        <taxon>core chlorophytes</taxon>
        <taxon>Trebouxiophyceae</taxon>
        <taxon>Trebouxiophyceae incertae sedis</taxon>
        <taxon>Coccomyxaceae</taxon>
        <taxon>Coccomyxa</taxon>
    </lineage>
</organism>
<evidence type="ECO:0000313" key="4">
    <source>
        <dbReference type="Proteomes" id="UP001497392"/>
    </source>
</evidence>
<feature type="region of interest" description="Disordered" evidence="2">
    <location>
        <begin position="1196"/>
        <end position="1215"/>
    </location>
</feature>
<dbReference type="PANTHER" id="PTHR45287">
    <property type="entry name" value="OS03G0691500 PROTEIN"/>
    <property type="match status" value="1"/>
</dbReference>
<feature type="compositionally biased region" description="Low complexity" evidence="2">
    <location>
        <begin position="1329"/>
        <end position="1339"/>
    </location>
</feature>
<feature type="compositionally biased region" description="Polar residues" evidence="2">
    <location>
        <begin position="966"/>
        <end position="981"/>
    </location>
</feature>
<comment type="caution">
    <text evidence="3">The sequence shown here is derived from an EMBL/GenBank/DDBJ whole genome shotgun (WGS) entry which is preliminary data.</text>
</comment>
<feature type="compositionally biased region" description="Polar residues" evidence="2">
    <location>
        <begin position="113"/>
        <end position="130"/>
    </location>
</feature>
<feature type="region of interest" description="Disordered" evidence="2">
    <location>
        <begin position="1242"/>
        <end position="1269"/>
    </location>
</feature>
<feature type="compositionally biased region" description="Polar residues" evidence="2">
    <location>
        <begin position="33"/>
        <end position="49"/>
    </location>
</feature>
<dbReference type="EMBL" id="CAXHTA020000021">
    <property type="protein sequence ID" value="CAL5229771.1"/>
    <property type="molecule type" value="Genomic_DNA"/>
</dbReference>
<evidence type="ECO:0000256" key="2">
    <source>
        <dbReference type="SAM" id="MobiDB-lite"/>
    </source>
</evidence>
<feature type="coiled-coil region" evidence="1">
    <location>
        <begin position="1991"/>
        <end position="2025"/>
    </location>
</feature>
<dbReference type="Proteomes" id="UP001497392">
    <property type="component" value="Unassembled WGS sequence"/>
</dbReference>
<feature type="region of interest" description="Disordered" evidence="2">
    <location>
        <begin position="906"/>
        <end position="981"/>
    </location>
</feature>
<feature type="compositionally biased region" description="Polar residues" evidence="2">
    <location>
        <begin position="373"/>
        <end position="409"/>
    </location>
</feature>
<dbReference type="PANTHER" id="PTHR45287:SF4">
    <property type="entry name" value="OS03G0691500 PROTEIN"/>
    <property type="match status" value="1"/>
</dbReference>
<feature type="coiled-coil region" evidence="1">
    <location>
        <begin position="1607"/>
        <end position="1648"/>
    </location>
</feature>
<feature type="region of interest" description="Disordered" evidence="2">
    <location>
        <begin position="1317"/>
        <end position="1339"/>
    </location>
</feature>
<evidence type="ECO:0000313" key="3">
    <source>
        <dbReference type="EMBL" id="CAL5229771.1"/>
    </source>
</evidence>
<feature type="region of interest" description="Disordered" evidence="2">
    <location>
        <begin position="2097"/>
        <end position="2140"/>
    </location>
</feature>
<evidence type="ECO:0000256" key="1">
    <source>
        <dbReference type="SAM" id="Coils"/>
    </source>
</evidence>
<sequence>MAGGTPDKGSVNVRRLAIRCPTEEGPPVDSFHQWPTNASATGRRLTSASPGHPEPTLYSAATAGHQAAEAADIEQRYAVADEPPNSGTGIHTPLPERESSCQPLLAPPEAGQDFQQEAQLEGTPQHSSWASLYPGSAQHADNVAGSGRKRPRHSASVADSSSAGDRTADPVPAQHNAPSSASEEQQLIALHHRQHSASGGGDDENRIPNAEGALALAHAGEMCESRSPGGSVSDVSASPPSEHSRQAAVVAARAVAQVMGLQARHQEDTQAMNCERVALAMDHEHILANLDKALRENISLQSIMLNQARQVGALAAAQEALRRQLEHQEKLQALQSEAHHRPHALTLQQQASSRPHMLLDSPAEPAQEHRQQPDQVSALSVPLSAQHNSQAESGNPADSATSQVGTAQLSGDVATPSRPPPPAQAASALYGSPAQTPLGSLHRLAHMLHTPQDMAAARMQASSPALRSRAEAQGGAPVSCMDRSAAERGLWTLLDSPTDSCGSAVMESPPMQSSSQQHASPGVGALGDLAWGKQSSHAMDRQDPSFGASGTPYASQHHATALASPTASCDWLQLAAERDAEQLSGSTADAVASAPARASPQPQHAAEQAWEHHSERHEAHNPLFDNCDGANGGTANGDWERSNDAMDSSDPLCHSAANDGRASEKLIMSPPQGSEGHRNQEDDAQRTISELRHELQASRCEAAQAKQTSAQDRQALQVSRMEGEEMVADLQRTQECLTSLQADLIPAEQAYHISAMLGHDEEVVLAGTHSQSAMLYKTLELLAAARSQIASQAQSGAGQPQGSPEPSPKARAAERTIAYLQEDLEMRTEQLATVQLQLEIAQSQVQARQGLIQALDQNEAQLQAQLDEAHEAWEQARQEAAGLAGRLQAAEQALTSSQSAHVQLQAELERERAASHGLASRAQQAQQEAVALKDHTQQAHTSLNGSESSPGGFQAQLKQLGAQHASELQQERATFQRQESSLRQQIEELSARVKEQHGELAASAESRADLVEQQQVLADALALREREVRDLRATATELRKDLGILESTLRASIDSRADAHERAEQLQRQLQEAAAELERSQASAQALAEDLLESERAAMQLTAAAAQTAEEPQALMPVFDELYAEQPRHFHRQLQLTLASADDGQPPQAGLTDSGMAVHQLQDAARDCQESPYGAAEDLTDGSDGPQNVAGQHEQLRLDNGSSNAETAAEAEDTRTLRNKLHTSPAHENGAQPIPYAADVSELPHNKPEVSPTQATHPRPESPLAASPENALASTVLAELNPEAVESKMVQLQLIIKQSPAANAQACRKAGSMGASAAAAAAEEEPEQESASMQEAAEPQECQQCNEFAQQLEDCIREYEGSQAEVMQLSQQLATAQQGRDCLQCASLVQQLEACMQAAEARVLHISQQVFARGEAAQQAQRALELVTEDRDTLAASLAEHEAALIQQAASLVDLQALINERDATIVQLQDAVSAMQPEPIDQSRQAEPSHEGTVDVQRYPQGGIWADAGPAGAQQLADRQGGAEVALMQSHVGKLRMELAALTADRDHYKAAYEAGCQLLTELQGFASQALGEAQALRMQSAALDTAKSALSVQLAAAQGVAAAEISSLMREAAELEARLELSQRTAEDATEAMQSLAAELQAALLEAARCRAGEQYALRELQAQQGQGRWQHPDMVQLCESRAVQALCAAPRSPAREGQERRIAAFPAAQPDQDMHHVTEAHIMQRQESGALSSGSCGGTPQAEDRAQPAQQTPEEASLVHCELEDNNLDSLPLYEAAILSPVSNSGSPRAMGSSAAASSSAIAAATPEGALLSPVAAEQTPAAIMMSVPRTQRAATQPCSSLFRDCPEAASPSDRLQWLASQVAQEASVWEETGMADVDLTVRSEVGSSTAALNNLTHALATATGTDEAAEELVARLRLERRLLRGVTKLAVAVTNDALTGSSQAAIMAKRASGFMSVNQDALKKAGLDQTWASLCEMGRKPPCPNETKLLQRENEVQKLVLEELNAEAVKAHSEHEVLLGQAARDVASLCQTIYETFPGLEQSVPGYGDNALGPCSLRPAEMLELQVSRCKSGVERLLLNLLSAFPEHSLLGCASPRPPAQDTYDWQDSPERSPDWRETPEGHRLHPQLTELMRSV</sequence>
<feature type="compositionally biased region" description="Low complexity" evidence="2">
    <location>
        <begin position="60"/>
        <end position="70"/>
    </location>
</feature>
<keyword evidence="4" id="KW-1185">Reference proteome</keyword>